<dbReference type="EMBL" id="JWZX01002762">
    <property type="protein sequence ID" value="KOO27117.1"/>
    <property type="molecule type" value="Genomic_DNA"/>
</dbReference>
<gene>
    <name evidence="2" type="ORF">Ctob_008077</name>
</gene>
<protein>
    <submittedName>
        <fullName evidence="2">Uncharacterized protein</fullName>
    </submittedName>
</protein>
<evidence type="ECO:0000256" key="1">
    <source>
        <dbReference type="SAM" id="SignalP"/>
    </source>
</evidence>
<keyword evidence="3" id="KW-1185">Reference proteome</keyword>
<feature type="signal peptide" evidence="1">
    <location>
        <begin position="1"/>
        <end position="20"/>
    </location>
</feature>
<comment type="caution">
    <text evidence="2">The sequence shown here is derived from an EMBL/GenBank/DDBJ whole genome shotgun (WGS) entry which is preliminary data.</text>
</comment>
<name>A0A0M0JLC5_9EUKA</name>
<organism evidence="2 3">
    <name type="scientific">Chrysochromulina tobinii</name>
    <dbReference type="NCBI Taxonomy" id="1460289"/>
    <lineage>
        <taxon>Eukaryota</taxon>
        <taxon>Haptista</taxon>
        <taxon>Haptophyta</taxon>
        <taxon>Prymnesiophyceae</taxon>
        <taxon>Prymnesiales</taxon>
        <taxon>Chrysochromulinaceae</taxon>
        <taxon>Chrysochromulina</taxon>
    </lineage>
</organism>
<dbReference type="Proteomes" id="UP000037460">
    <property type="component" value="Unassembled WGS sequence"/>
</dbReference>
<reference evidence="3" key="1">
    <citation type="journal article" date="2015" name="PLoS Genet.">
        <title>Genome Sequence and Transcriptome Analyses of Chrysochromulina tobin: Metabolic Tools for Enhanced Algal Fitness in the Prominent Order Prymnesiales (Haptophyceae).</title>
        <authorList>
            <person name="Hovde B.T."/>
            <person name="Deodato C.R."/>
            <person name="Hunsperger H.M."/>
            <person name="Ryken S.A."/>
            <person name="Yost W."/>
            <person name="Jha R.K."/>
            <person name="Patterson J."/>
            <person name="Monnat R.J. Jr."/>
            <person name="Barlow S.B."/>
            <person name="Starkenburg S.R."/>
            <person name="Cattolico R.A."/>
        </authorList>
    </citation>
    <scope>NUCLEOTIDE SEQUENCE</scope>
    <source>
        <strain evidence="3">CCMP291</strain>
    </source>
</reference>
<evidence type="ECO:0000313" key="2">
    <source>
        <dbReference type="EMBL" id="KOO27117.1"/>
    </source>
</evidence>
<dbReference type="AlphaFoldDB" id="A0A0M0JLC5"/>
<proteinExistence type="predicted"/>
<feature type="chain" id="PRO_5005601867" evidence="1">
    <location>
        <begin position="21"/>
        <end position="140"/>
    </location>
</feature>
<evidence type="ECO:0000313" key="3">
    <source>
        <dbReference type="Proteomes" id="UP000037460"/>
    </source>
</evidence>
<keyword evidence="1" id="KW-0732">Signal</keyword>
<sequence length="140" mass="14556">MKLHFLAIALLAIAVIPADGYSLVPLKNLGHPQAAKRMSRLVMEEEEPPFTKGISPVLGGGRFSTDAPDPNAKVLKAGSAVAFGVVGLALVGGAIFPDFVEGIAKSQQVTKPCVDKISNGKKITCKEEASAIVSPFPSMA</sequence>
<accession>A0A0M0JLC5</accession>